<dbReference type="PANTHER" id="PTHR43708:SF3">
    <property type="entry name" value="OXIDOREDUCTASE"/>
    <property type="match status" value="1"/>
</dbReference>
<dbReference type="Pfam" id="PF22725">
    <property type="entry name" value="GFO_IDH_MocA_C3"/>
    <property type="match status" value="1"/>
</dbReference>
<proteinExistence type="predicted"/>
<dbReference type="SUPFAM" id="SSF51735">
    <property type="entry name" value="NAD(P)-binding Rossmann-fold domains"/>
    <property type="match status" value="1"/>
</dbReference>
<dbReference type="Pfam" id="PF01408">
    <property type="entry name" value="GFO_IDH_MocA"/>
    <property type="match status" value="1"/>
</dbReference>
<dbReference type="Proteomes" id="UP000528457">
    <property type="component" value="Unassembled WGS sequence"/>
</dbReference>
<comment type="caution">
    <text evidence="3">The sequence shown here is derived from an EMBL/GenBank/DDBJ whole genome shotgun (WGS) entry which is preliminary data.</text>
</comment>
<dbReference type="Gene3D" id="3.30.360.10">
    <property type="entry name" value="Dihydrodipicolinate Reductase, domain 2"/>
    <property type="match status" value="1"/>
</dbReference>
<dbReference type="InterPro" id="IPR000683">
    <property type="entry name" value="Gfo/Idh/MocA-like_OxRdtase_N"/>
</dbReference>
<dbReference type="EMBL" id="JACHHT010000002">
    <property type="protein sequence ID" value="MBB6522549.1"/>
    <property type="molecule type" value="Genomic_DNA"/>
</dbReference>
<dbReference type="FunCoup" id="A0A7X0JUL2">
    <property type="interactions" value="117"/>
</dbReference>
<evidence type="ECO:0000313" key="4">
    <source>
        <dbReference type="Proteomes" id="UP000528457"/>
    </source>
</evidence>
<feature type="domain" description="GFO/IDH/MocA-like oxidoreductase" evidence="2">
    <location>
        <begin position="145"/>
        <end position="275"/>
    </location>
</feature>
<name>A0A7X0JUL2_9GAMM</name>
<dbReference type="SUPFAM" id="SSF55347">
    <property type="entry name" value="Glyceraldehyde-3-phosphate dehydrogenase-like, C-terminal domain"/>
    <property type="match status" value="1"/>
</dbReference>
<dbReference type="InterPro" id="IPR051317">
    <property type="entry name" value="Gfo/Idh/MocA_oxidoreduct"/>
</dbReference>
<evidence type="ECO:0000259" key="2">
    <source>
        <dbReference type="Pfam" id="PF22725"/>
    </source>
</evidence>
<organism evidence="3 4">
    <name type="scientific">Pseudoteredinibacter isoporae</name>
    <dbReference type="NCBI Taxonomy" id="570281"/>
    <lineage>
        <taxon>Bacteria</taxon>
        <taxon>Pseudomonadati</taxon>
        <taxon>Pseudomonadota</taxon>
        <taxon>Gammaproteobacteria</taxon>
        <taxon>Cellvibrionales</taxon>
        <taxon>Cellvibrionaceae</taxon>
        <taxon>Pseudoteredinibacter</taxon>
    </lineage>
</organism>
<dbReference type="GO" id="GO:0000166">
    <property type="term" value="F:nucleotide binding"/>
    <property type="evidence" value="ECO:0007669"/>
    <property type="project" value="InterPro"/>
</dbReference>
<evidence type="ECO:0000313" key="3">
    <source>
        <dbReference type="EMBL" id="MBB6522549.1"/>
    </source>
</evidence>
<sequence>MRKLRLGMVGGGPGAFIGEVHRIAAQLDNEIELVCGAFSSDPQKSMNFGRSLYLDPERCYADYHSMILQEAKLGPEQRMDLVAIVTPNHLHFPIAKLAAEHGFHIVCDKPATLDLAEALELQHIIAKNDVRFALTHTYNGYPMVKEAKHRVATGELGRIVKIVVEYPQGWLSSKDNENSKQAEWRMDPARSGISCCMADIGVHAANLAEYISGLEITQLCADLNSCVDGRSLDDDGTVLLRFNNGARGVLLASQVSLGEQNNLKIRIYGDKASLEWQHLNANELRISFADQPSQLLQAGVGTMSPLSQANMRTPAGHPEGFLEAFANIYRQFSQQLRAELWQSEMPLAALDVPGIEQAVRGMAFIENTVAASASTQKWHDFKLSPMDIS</sequence>
<reference evidence="3 4" key="1">
    <citation type="submission" date="2020-08" db="EMBL/GenBank/DDBJ databases">
        <title>Genomic Encyclopedia of Type Strains, Phase IV (KMG-IV): sequencing the most valuable type-strain genomes for metagenomic binning, comparative biology and taxonomic classification.</title>
        <authorList>
            <person name="Goeker M."/>
        </authorList>
    </citation>
    <scope>NUCLEOTIDE SEQUENCE [LARGE SCALE GENOMIC DNA]</scope>
    <source>
        <strain evidence="3 4">DSM 22368</strain>
    </source>
</reference>
<protein>
    <submittedName>
        <fullName evidence="3">Putative dehydrogenase</fullName>
    </submittedName>
</protein>
<dbReference type="InterPro" id="IPR055170">
    <property type="entry name" value="GFO_IDH_MocA-like_dom"/>
</dbReference>
<dbReference type="AlphaFoldDB" id="A0A7X0JUL2"/>
<dbReference type="InParanoid" id="A0A7X0JUL2"/>
<dbReference type="Gene3D" id="3.40.50.720">
    <property type="entry name" value="NAD(P)-binding Rossmann-like Domain"/>
    <property type="match status" value="1"/>
</dbReference>
<accession>A0A7X0JUL2</accession>
<dbReference type="PANTHER" id="PTHR43708">
    <property type="entry name" value="CONSERVED EXPRESSED OXIDOREDUCTASE (EUROFUNG)"/>
    <property type="match status" value="1"/>
</dbReference>
<keyword evidence="4" id="KW-1185">Reference proteome</keyword>
<gene>
    <name evidence="3" type="ORF">HNR48_002834</name>
</gene>
<dbReference type="InterPro" id="IPR036291">
    <property type="entry name" value="NAD(P)-bd_dom_sf"/>
</dbReference>
<dbReference type="RefSeq" id="WP_166845675.1">
    <property type="nucleotide sequence ID" value="NZ_JAAONY010000002.1"/>
</dbReference>
<evidence type="ECO:0000259" key="1">
    <source>
        <dbReference type="Pfam" id="PF01408"/>
    </source>
</evidence>
<feature type="domain" description="Gfo/Idh/MocA-like oxidoreductase N-terminal" evidence="1">
    <location>
        <begin position="5"/>
        <end position="135"/>
    </location>
</feature>